<feature type="compositionally biased region" description="Polar residues" evidence="1">
    <location>
        <begin position="1"/>
        <end position="18"/>
    </location>
</feature>
<dbReference type="AlphaFoldDB" id="A0A397JEI0"/>
<evidence type="ECO:0000256" key="1">
    <source>
        <dbReference type="SAM" id="MobiDB-lite"/>
    </source>
</evidence>
<evidence type="ECO:0000313" key="2">
    <source>
        <dbReference type="EMBL" id="RHZ83594.1"/>
    </source>
</evidence>
<reference evidence="2 3" key="1">
    <citation type="submission" date="2018-08" db="EMBL/GenBank/DDBJ databases">
        <title>Genome and evolution of the arbuscular mycorrhizal fungus Diversispora epigaea (formerly Glomus versiforme) and its bacterial endosymbionts.</title>
        <authorList>
            <person name="Sun X."/>
            <person name="Fei Z."/>
            <person name="Harrison M."/>
        </authorList>
    </citation>
    <scope>NUCLEOTIDE SEQUENCE [LARGE SCALE GENOMIC DNA]</scope>
    <source>
        <strain evidence="2 3">IT104</strain>
    </source>
</reference>
<dbReference type="Proteomes" id="UP000266861">
    <property type="component" value="Unassembled WGS sequence"/>
</dbReference>
<comment type="caution">
    <text evidence="2">The sequence shown here is derived from an EMBL/GenBank/DDBJ whole genome shotgun (WGS) entry which is preliminary data.</text>
</comment>
<proteinExistence type="predicted"/>
<feature type="region of interest" description="Disordered" evidence="1">
    <location>
        <begin position="1"/>
        <end position="40"/>
    </location>
</feature>
<evidence type="ECO:0000313" key="3">
    <source>
        <dbReference type="Proteomes" id="UP000266861"/>
    </source>
</evidence>
<protein>
    <submittedName>
        <fullName evidence="2">Uncharacterized protein</fullName>
    </submittedName>
</protein>
<gene>
    <name evidence="2" type="ORF">Glove_90g8</name>
</gene>
<keyword evidence="3" id="KW-1185">Reference proteome</keyword>
<organism evidence="2 3">
    <name type="scientific">Diversispora epigaea</name>
    <dbReference type="NCBI Taxonomy" id="1348612"/>
    <lineage>
        <taxon>Eukaryota</taxon>
        <taxon>Fungi</taxon>
        <taxon>Fungi incertae sedis</taxon>
        <taxon>Mucoromycota</taxon>
        <taxon>Glomeromycotina</taxon>
        <taxon>Glomeromycetes</taxon>
        <taxon>Diversisporales</taxon>
        <taxon>Diversisporaceae</taxon>
        <taxon>Diversispora</taxon>
    </lineage>
</organism>
<sequence>MNRNGLQGVNETYVNEDTSSNKNSKKRKRSSPTPDIPKLNRDVSINNMLTELDLGEEIVVASSSRLYINDQFHELHMDEMLDIFDDELLFDIEDDDNELIDDLEECDNEEIIYDDDELEVEVELENEYIDSDDEVFKDDD</sequence>
<dbReference type="EMBL" id="PQFF01000086">
    <property type="protein sequence ID" value="RHZ83594.1"/>
    <property type="molecule type" value="Genomic_DNA"/>
</dbReference>
<accession>A0A397JEI0</accession>
<name>A0A397JEI0_9GLOM</name>